<reference evidence="2 3" key="1">
    <citation type="journal article" date="2017" name="Arch. Microbiol.">
        <title>Mariprofundus micogutta sp. nov., a novel iron-oxidizing zetaproteobacterium isolated from a deep-sea hydrothermal field at the Bayonnaise knoll of the Izu-Ogasawara arc, and a description of Mariprofundales ord. nov. and Zetaproteobacteria classis nov.</title>
        <authorList>
            <person name="Makita H."/>
            <person name="Tanaka E."/>
            <person name="Mitsunobu S."/>
            <person name="Miyazaki M."/>
            <person name="Nunoura T."/>
            <person name="Uematsu K."/>
            <person name="Takaki Y."/>
            <person name="Nishi S."/>
            <person name="Shimamura S."/>
            <person name="Takai K."/>
        </authorList>
    </citation>
    <scope>NUCLEOTIDE SEQUENCE [LARGE SCALE GENOMIC DNA]</scope>
    <source>
        <strain evidence="2 3">ET2</strain>
    </source>
</reference>
<name>A0A1L8CN16_9PROT</name>
<evidence type="ECO:0000256" key="1">
    <source>
        <dbReference type="SAM" id="SignalP"/>
    </source>
</evidence>
<proteinExistence type="predicted"/>
<evidence type="ECO:0008006" key="4">
    <source>
        <dbReference type="Google" id="ProtNLM"/>
    </source>
</evidence>
<evidence type="ECO:0000313" key="3">
    <source>
        <dbReference type="Proteomes" id="UP000231632"/>
    </source>
</evidence>
<dbReference type="RefSeq" id="WP_227819393.1">
    <property type="nucleotide sequence ID" value="NZ_BDFD01000009.1"/>
</dbReference>
<organism evidence="2 3">
    <name type="scientific">Mariprofundus micogutta</name>
    <dbReference type="NCBI Taxonomy" id="1921010"/>
    <lineage>
        <taxon>Bacteria</taxon>
        <taxon>Pseudomonadati</taxon>
        <taxon>Pseudomonadota</taxon>
        <taxon>Candidatius Mariprofundia</taxon>
        <taxon>Mariprofundales</taxon>
        <taxon>Mariprofundaceae</taxon>
        <taxon>Mariprofundus</taxon>
    </lineage>
</organism>
<dbReference type="Proteomes" id="UP000231632">
    <property type="component" value="Unassembled WGS sequence"/>
</dbReference>
<protein>
    <recommendedName>
        <fullName evidence="4">DUF3108 domain-containing protein</fullName>
    </recommendedName>
</protein>
<gene>
    <name evidence="2" type="ORF">MMIC_P1262</name>
</gene>
<keyword evidence="1" id="KW-0732">Signal</keyword>
<feature type="signal peptide" evidence="1">
    <location>
        <begin position="1"/>
        <end position="22"/>
    </location>
</feature>
<comment type="caution">
    <text evidence="2">The sequence shown here is derived from an EMBL/GenBank/DDBJ whole genome shotgun (WGS) entry which is preliminary data.</text>
</comment>
<dbReference type="Pfam" id="PF11306">
    <property type="entry name" value="DUF3108"/>
    <property type="match status" value="1"/>
</dbReference>
<keyword evidence="3" id="KW-1185">Reference proteome</keyword>
<dbReference type="EMBL" id="BDFD01000009">
    <property type="protein sequence ID" value="GAV20297.1"/>
    <property type="molecule type" value="Genomic_DNA"/>
</dbReference>
<feature type="chain" id="PRO_5012408566" description="DUF3108 domain-containing protein" evidence="1">
    <location>
        <begin position="23"/>
        <end position="288"/>
    </location>
</feature>
<accession>A0A1L8CN16</accession>
<sequence length="288" mass="32130">MKPLHIIGLMLVALWLPAPAVADDVSEPANEAPIEVPVQTSVAAPATEVAPEIQKPCMPYIGEHLSFNVDWEFINAGSASMDIHPAPNGWQVKTIAKTNKALDIFRKVRDYITAEGVCVNGRMQSTLFDANLQERKYSAKKRTEFLWQKDQVTHTQNQVTEHFDVPAGHLSVIDAFLAVRGLNLEAGKTVNIPVFDSRKRYEIEVNVSEKKEVIKAPWGEKVSCIIVKPKLKTAGIFTNKGEMTIWMTDDGRHIPIKVMAKIKFGRIFARLTSYRSNPAVQAQNGTIR</sequence>
<dbReference type="InterPro" id="IPR021457">
    <property type="entry name" value="DUF3108"/>
</dbReference>
<dbReference type="STRING" id="1921010.MMIC_P1262"/>
<dbReference type="AlphaFoldDB" id="A0A1L8CN16"/>
<evidence type="ECO:0000313" key="2">
    <source>
        <dbReference type="EMBL" id="GAV20297.1"/>
    </source>
</evidence>